<accession>A0A9X2AQW4</accession>
<protein>
    <submittedName>
        <fullName evidence="4">Alpha/beta hydrolase</fullName>
    </submittedName>
</protein>
<evidence type="ECO:0000259" key="3">
    <source>
        <dbReference type="Pfam" id="PF00561"/>
    </source>
</evidence>
<feature type="domain" description="AB hydrolase-1" evidence="3">
    <location>
        <begin position="34"/>
        <end position="265"/>
    </location>
</feature>
<proteinExistence type="predicted"/>
<comment type="caution">
    <text evidence="4">The sequence shown here is derived from an EMBL/GenBank/DDBJ whole genome shotgun (WGS) entry which is preliminary data.</text>
</comment>
<dbReference type="EMBL" id="JALGRD010000001">
    <property type="protein sequence ID" value="MCJ0972289.1"/>
    <property type="molecule type" value="Genomic_DNA"/>
</dbReference>
<feature type="compositionally biased region" description="Polar residues" evidence="2">
    <location>
        <begin position="1"/>
        <end position="16"/>
    </location>
</feature>
<evidence type="ECO:0000256" key="2">
    <source>
        <dbReference type="SAM" id="MobiDB-lite"/>
    </source>
</evidence>
<evidence type="ECO:0000313" key="4">
    <source>
        <dbReference type="EMBL" id="MCJ0972289.1"/>
    </source>
</evidence>
<gene>
    <name evidence="4" type="ORF">MST27_02755</name>
</gene>
<dbReference type="PRINTS" id="PR00111">
    <property type="entry name" value="ABHYDROLASE"/>
</dbReference>
<evidence type="ECO:0000313" key="5">
    <source>
        <dbReference type="Proteomes" id="UP001139682"/>
    </source>
</evidence>
<evidence type="ECO:0000256" key="1">
    <source>
        <dbReference type="ARBA" id="ARBA00022801"/>
    </source>
</evidence>
<dbReference type="InterPro" id="IPR029058">
    <property type="entry name" value="AB_hydrolase_fold"/>
</dbReference>
<dbReference type="GO" id="GO:0016787">
    <property type="term" value="F:hydrolase activity"/>
    <property type="evidence" value="ECO:0007669"/>
    <property type="project" value="UniProtKB-KW"/>
</dbReference>
<dbReference type="AlphaFoldDB" id="A0A9X2AQW4"/>
<organism evidence="4 5">
    <name type="scientific">Stutzerimonas marianensis</name>
    <dbReference type="NCBI Taxonomy" id="2929513"/>
    <lineage>
        <taxon>Bacteria</taxon>
        <taxon>Pseudomonadati</taxon>
        <taxon>Pseudomonadota</taxon>
        <taxon>Gammaproteobacteria</taxon>
        <taxon>Pseudomonadales</taxon>
        <taxon>Pseudomonadaceae</taxon>
        <taxon>Stutzerimonas</taxon>
    </lineage>
</organism>
<dbReference type="InterPro" id="IPR000073">
    <property type="entry name" value="AB_hydrolase_1"/>
</dbReference>
<sequence>MFSATASSMTHESTATAPDGVTLSIHETGNPSGPPIIFIHGLLGSHLNWDAQVQSELAQRYRLISYDLRGHGQSAKPVDADAYRDGRRWADDLNAVIDATRAERPVLVGWSLGATVISNYLATYGDAQIAGAVYVDGVIELASEQIVPHPEVYKGMASSDLRTHLDAERKFLALCFEVQPAQELFERSLAAAAIASWDMQQVVQSMTVDVVGGLGRASVPVLMLYGAKDDLIKADVAIARAQMINPSVRTMVYEHSGHAPFVEEPARFNRDIAAFVDHATAR</sequence>
<keyword evidence="5" id="KW-1185">Reference proteome</keyword>
<dbReference type="Proteomes" id="UP001139682">
    <property type="component" value="Unassembled WGS sequence"/>
</dbReference>
<dbReference type="GO" id="GO:0016020">
    <property type="term" value="C:membrane"/>
    <property type="evidence" value="ECO:0007669"/>
    <property type="project" value="TreeGrafter"/>
</dbReference>
<dbReference type="PANTHER" id="PTHR43798">
    <property type="entry name" value="MONOACYLGLYCEROL LIPASE"/>
    <property type="match status" value="1"/>
</dbReference>
<dbReference type="SUPFAM" id="SSF53474">
    <property type="entry name" value="alpha/beta-Hydrolases"/>
    <property type="match status" value="1"/>
</dbReference>
<name>A0A9X2AQW4_9GAMM</name>
<dbReference type="InterPro" id="IPR050266">
    <property type="entry name" value="AB_hydrolase_sf"/>
</dbReference>
<feature type="region of interest" description="Disordered" evidence="2">
    <location>
        <begin position="1"/>
        <end position="26"/>
    </location>
</feature>
<dbReference type="PANTHER" id="PTHR43798:SF31">
    <property type="entry name" value="AB HYDROLASE SUPERFAMILY PROTEIN YCLE"/>
    <property type="match status" value="1"/>
</dbReference>
<keyword evidence="1 4" id="KW-0378">Hydrolase</keyword>
<reference evidence="4" key="1">
    <citation type="submission" date="2022-03" db="EMBL/GenBank/DDBJ databases">
        <title>Pseudomonas marianensis sp. nov., a marine bacterium isolated from deep-sea sediments of the Mariana Trench.</title>
        <authorList>
            <person name="Wei Y."/>
        </authorList>
    </citation>
    <scope>NUCLEOTIDE SEQUENCE</scope>
    <source>
        <strain evidence="4">PS1</strain>
    </source>
</reference>
<dbReference type="Gene3D" id="3.40.50.1820">
    <property type="entry name" value="alpha/beta hydrolase"/>
    <property type="match status" value="1"/>
</dbReference>
<dbReference type="Pfam" id="PF00561">
    <property type="entry name" value="Abhydrolase_1"/>
    <property type="match status" value="1"/>
</dbReference>